<comment type="caution">
    <text evidence="2">The sequence shown here is derived from an EMBL/GenBank/DDBJ whole genome shotgun (WGS) entry which is preliminary data.</text>
</comment>
<evidence type="ECO:0000313" key="2">
    <source>
        <dbReference type="EMBL" id="HHM68495.1"/>
    </source>
</evidence>
<accession>A0A7C5VK94</accession>
<evidence type="ECO:0000259" key="1">
    <source>
        <dbReference type="Pfam" id="PF01464"/>
    </source>
</evidence>
<organism evidence="2">
    <name type="scientific">Thermus caliditerrae</name>
    <dbReference type="NCBI Taxonomy" id="1330700"/>
    <lineage>
        <taxon>Bacteria</taxon>
        <taxon>Thermotogati</taxon>
        <taxon>Deinococcota</taxon>
        <taxon>Deinococci</taxon>
        <taxon>Thermales</taxon>
        <taxon>Thermaceae</taxon>
        <taxon>Thermus</taxon>
    </lineage>
</organism>
<dbReference type="PANTHER" id="PTHR37423:SF2">
    <property type="entry name" value="MEMBRANE-BOUND LYTIC MUREIN TRANSGLYCOSYLASE C"/>
    <property type="match status" value="1"/>
</dbReference>
<dbReference type="InterPro" id="IPR008258">
    <property type="entry name" value="Transglycosylase_SLT_dom_1"/>
</dbReference>
<dbReference type="Pfam" id="PF01464">
    <property type="entry name" value="SLT"/>
    <property type="match status" value="1"/>
</dbReference>
<dbReference type="EMBL" id="DRXE01000259">
    <property type="protein sequence ID" value="HHM68495.1"/>
    <property type="molecule type" value="Genomic_DNA"/>
</dbReference>
<reference evidence="2" key="1">
    <citation type="journal article" date="2020" name="mSystems">
        <title>Genome- and Community-Level Interaction Insights into Carbon Utilization and Element Cycling Functions of Hydrothermarchaeota in Hydrothermal Sediment.</title>
        <authorList>
            <person name="Zhou Z."/>
            <person name="Liu Y."/>
            <person name="Xu W."/>
            <person name="Pan J."/>
            <person name="Luo Z.H."/>
            <person name="Li M."/>
        </authorList>
    </citation>
    <scope>NUCLEOTIDE SEQUENCE [LARGE SCALE GENOMIC DNA]</scope>
    <source>
        <strain evidence="2">SpSt-1071</strain>
    </source>
</reference>
<dbReference type="PANTHER" id="PTHR37423">
    <property type="entry name" value="SOLUBLE LYTIC MUREIN TRANSGLYCOSYLASE-RELATED"/>
    <property type="match status" value="1"/>
</dbReference>
<proteinExistence type="predicted"/>
<feature type="domain" description="Transglycosylase SLT" evidence="1">
    <location>
        <begin position="28"/>
        <end position="124"/>
    </location>
</feature>
<dbReference type="Gene3D" id="1.10.530.10">
    <property type="match status" value="1"/>
</dbReference>
<dbReference type="PROSITE" id="PS51257">
    <property type="entry name" value="PROKAR_LIPOPROTEIN"/>
    <property type="match status" value="1"/>
</dbReference>
<protein>
    <submittedName>
        <fullName evidence="2">Lytic transglycosylase domain-containing protein</fullName>
    </submittedName>
</protein>
<dbReference type="AlphaFoldDB" id="A0A7C5VK94"/>
<sequence length="148" mass="16346">MRRLALLLFAGIAAACGEPTAEVQAEVNRWALQFGLDPILLSAVVWVESRYCPQAVGAAGEIGLAQVKPVVARTYGLPEDILWNPANNLAVAARYLRDLYFRFGDWYRALAAYNRGPTRVTENGVDAEGHAYATKVLSVYWYWKGGKP</sequence>
<dbReference type="CDD" id="cd00254">
    <property type="entry name" value="LT-like"/>
    <property type="match status" value="1"/>
</dbReference>
<dbReference type="InterPro" id="IPR023346">
    <property type="entry name" value="Lysozyme-like_dom_sf"/>
</dbReference>
<dbReference type="SUPFAM" id="SSF53955">
    <property type="entry name" value="Lysozyme-like"/>
    <property type="match status" value="1"/>
</dbReference>
<name>A0A7C5VK94_9DEIN</name>
<gene>
    <name evidence="2" type="ORF">ENM28_07320</name>
</gene>